<dbReference type="GO" id="GO:0016705">
    <property type="term" value="F:oxidoreductase activity, acting on paired donors, with incorporation or reduction of molecular oxygen"/>
    <property type="evidence" value="ECO:0007669"/>
    <property type="project" value="InterPro"/>
</dbReference>
<dbReference type="EMBL" id="LITU01000042">
    <property type="protein sequence ID" value="KOY17243.1"/>
    <property type="molecule type" value="Genomic_DNA"/>
</dbReference>
<dbReference type="GO" id="GO:0004497">
    <property type="term" value="F:monooxygenase activity"/>
    <property type="evidence" value="ECO:0007669"/>
    <property type="project" value="UniProtKB-KW"/>
</dbReference>
<keyword evidence="2" id="KW-0503">Monooxygenase</keyword>
<feature type="domain" description="Luciferase-like" evidence="3">
    <location>
        <begin position="10"/>
        <end position="304"/>
    </location>
</feature>
<keyword evidence="5" id="KW-1185">Reference proteome</keyword>
<dbReference type="RefSeq" id="WP_053780078.1">
    <property type="nucleotide sequence ID" value="NZ_LITU01000042.1"/>
</dbReference>
<dbReference type="PATRIC" id="fig|1705561.3.peg.1091"/>
<proteinExistence type="predicted"/>
<comment type="caution">
    <text evidence="4">The sequence shown here is derived from an EMBL/GenBank/DDBJ whole genome shotgun (WGS) entry which is preliminary data.</text>
</comment>
<gene>
    <name evidence="4" type="ORF">AMS66_06825</name>
</gene>
<dbReference type="SUPFAM" id="SSF51679">
    <property type="entry name" value="Bacterial luciferase-like"/>
    <property type="match status" value="1"/>
</dbReference>
<dbReference type="Gene3D" id="3.20.20.30">
    <property type="entry name" value="Luciferase-like domain"/>
    <property type="match status" value="1"/>
</dbReference>
<evidence type="ECO:0000259" key="3">
    <source>
        <dbReference type="Pfam" id="PF00296"/>
    </source>
</evidence>
<dbReference type="InterPro" id="IPR050766">
    <property type="entry name" value="Bact_Lucif_Oxidored"/>
</dbReference>
<dbReference type="Proteomes" id="UP000037688">
    <property type="component" value="Unassembled WGS sequence"/>
</dbReference>
<dbReference type="AlphaFoldDB" id="A0A0M9BR05"/>
<dbReference type="GO" id="GO:0005829">
    <property type="term" value="C:cytosol"/>
    <property type="evidence" value="ECO:0007669"/>
    <property type="project" value="TreeGrafter"/>
</dbReference>
<accession>A0A0M9BR05</accession>
<name>A0A0M9BR05_9BACL</name>
<dbReference type="PANTHER" id="PTHR30137:SF8">
    <property type="entry name" value="BLR5498 PROTEIN"/>
    <property type="match status" value="1"/>
</dbReference>
<keyword evidence="1" id="KW-0560">Oxidoreductase</keyword>
<sequence>MKFALFSLMMNLPNAITGESLTTQQKFHNILEQAKLAERLGFDAYGIGERHGAPFLSSSPPVVLTAVAAATSRIRLLTTVTVLSILDPVRVAEDYATLDQLSGGRLEMIIGKGNDPRHYPLFGISEEEQWDSLGERYELLKRLWTEENVTWQGTYRPPLQEVTTQPRPLQQSIPIWHGSASSTRSTELAAKYGEPIFSSNSFHPQAKYKALIDHYRERLDYYGHDANRAVVGSGAGSLYLANTREEAIRRYTPYYEAFHATAAAQHNQSPFKDLEDNIAHGPVLIGSPEQVIEKILNYHAAYGHQVLSISVDGLSHTEQLEQVERFAQDVAPVLRREIPSFIWNEPPLLNQSLPFSSSTSHSSDSWPPAISPIFQV</sequence>
<dbReference type="InterPro" id="IPR036661">
    <property type="entry name" value="Luciferase-like_sf"/>
</dbReference>
<dbReference type="PANTHER" id="PTHR30137">
    <property type="entry name" value="LUCIFERASE-LIKE MONOOXYGENASE"/>
    <property type="match status" value="1"/>
</dbReference>
<organism evidence="4 5">
    <name type="scientific">Paenibacillus xylanivorans</name>
    <dbReference type="NCBI Taxonomy" id="1705561"/>
    <lineage>
        <taxon>Bacteria</taxon>
        <taxon>Bacillati</taxon>
        <taxon>Bacillota</taxon>
        <taxon>Bacilli</taxon>
        <taxon>Bacillales</taxon>
        <taxon>Paenibacillaceae</taxon>
        <taxon>Paenibacillus</taxon>
    </lineage>
</organism>
<evidence type="ECO:0000313" key="5">
    <source>
        <dbReference type="Proteomes" id="UP000037688"/>
    </source>
</evidence>
<evidence type="ECO:0000313" key="4">
    <source>
        <dbReference type="EMBL" id="KOY17243.1"/>
    </source>
</evidence>
<dbReference type="InterPro" id="IPR011251">
    <property type="entry name" value="Luciferase-like_dom"/>
</dbReference>
<evidence type="ECO:0000256" key="1">
    <source>
        <dbReference type="ARBA" id="ARBA00023002"/>
    </source>
</evidence>
<evidence type="ECO:0000256" key="2">
    <source>
        <dbReference type="ARBA" id="ARBA00023033"/>
    </source>
</evidence>
<dbReference type="OrthoDB" id="9776438at2"/>
<reference evidence="4 5" key="1">
    <citation type="submission" date="2015-08" db="EMBL/GenBank/DDBJ databases">
        <title>Draft genome sequence of cellulolytic and xylanolytic Paenibacillus sp. A59, isolated from a decaying forest soil from Patagonia, Argentina.</title>
        <authorList>
            <person name="Ghio S."/>
            <person name="Caceres A.M."/>
            <person name="Talia P."/>
            <person name="Grasso D."/>
            <person name="Campos E."/>
        </authorList>
    </citation>
    <scope>NUCLEOTIDE SEQUENCE [LARGE SCALE GENOMIC DNA]</scope>
    <source>
        <strain evidence="4 5">A59</strain>
    </source>
</reference>
<dbReference type="Pfam" id="PF00296">
    <property type="entry name" value="Bac_luciferase"/>
    <property type="match status" value="1"/>
</dbReference>
<protein>
    <submittedName>
        <fullName evidence="4">Luciferase</fullName>
    </submittedName>
</protein>